<dbReference type="InterPro" id="IPR009962">
    <property type="entry name" value="DUF1488"/>
</dbReference>
<reference evidence="1 2" key="1">
    <citation type="submission" date="2022-01" db="EMBL/GenBank/DDBJ databases">
        <title>Whole genome-based taxonomy of the Shewanellaceae.</title>
        <authorList>
            <person name="Martin-Rodriguez A.J."/>
        </authorList>
    </citation>
    <scope>NUCLEOTIDE SEQUENCE [LARGE SCALE GENOMIC DNA]</scope>
    <source>
        <strain evidence="1 2">DSM 24955</strain>
    </source>
</reference>
<dbReference type="EMBL" id="JAKIKU010000017">
    <property type="protein sequence ID" value="MCL1047728.1"/>
    <property type="molecule type" value="Genomic_DNA"/>
</dbReference>
<sequence length="87" mass="9888">MNQSIIFTDIVEWDEALKQVYLIVQVQGVNVSCFIKPAIIEKLTSTTIKNGTEAIVAFEQVRFDIEDLAEALIESESFDEHGHIYIE</sequence>
<evidence type="ECO:0000313" key="1">
    <source>
        <dbReference type="EMBL" id="MCL1047728.1"/>
    </source>
</evidence>
<dbReference type="SUPFAM" id="SSF160272">
    <property type="entry name" value="Shew3726-like"/>
    <property type="match status" value="1"/>
</dbReference>
<evidence type="ECO:0000313" key="2">
    <source>
        <dbReference type="Proteomes" id="UP001202134"/>
    </source>
</evidence>
<dbReference type="Pfam" id="PF07369">
    <property type="entry name" value="DUF1488"/>
    <property type="match status" value="1"/>
</dbReference>
<dbReference type="InterPro" id="IPR036692">
    <property type="entry name" value="Shew3726-like_sf"/>
</dbReference>
<proteinExistence type="predicted"/>
<organism evidence="1 2">
    <name type="scientific">Shewanella electrodiphila</name>
    <dbReference type="NCBI Taxonomy" id="934143"/>
    <lineage>
        <taxon>Bacteria</taxon>
        <taxon>Pseudomonadati</taxon>
        <taxon>Pseudomonadota</taxon>
        <taxon>Gammaproteobacteria</taxon>
        <taxon>Alteromonadales</taxon>
        <taxon>Shewanellaceae</taxon>
        <taxon>Shewanella</taxon>
    </lineage>
</organism>
<dbReference type="Proteomes" id="UP001202134">
    <property type="component" value="Unassembled WGS sequence"/>
</dbReference>
<dbReference type="RefSeq" id="WP_102529082.1">
    <property type="nucleotide sequence ID" value="NZ_JAKIKU010000017.1"/>
</dbReference>
<name>A0ABT0KV54_9GAMM</name>
<gene>
    <name evidence="1" type="ORF">L2737_20720</name>
</gene>
<comment type="caution">
    <text evidence="1">The sequence shown here is derived from an EMBL/GenBank/DDBJ whole genome shotgun (WGS) entry which is preliminary data.</text>
</comment>
<dbReference type="Gene3D" id="3.30.160.140">
    <property type="entry name" value="Shew3726-like"/>
    <property type="match status" value="1"/>
</dbReference>
<protein>
    <submittedName>
        <fullName evidence="1">DUF1488 domain-containing protein</fullName>
    </submittedName>
</protein>
<accession>A0ABT0KV54</accession>
<keyword evidence="2" id="KW-1185">Reference proteome</keyword>